<reference evidence="1" key="1">
    <citation type="submission" date="2022-07" db="EMBL/GenBank/DDBJ databases">
        <title>Genome Sequence of Agrocybe chaxingu.</title>
        <authorList>
            <person name="Buettner E."/>
        </authorList>
    </citation>
    <scope>NUCLEOTIDE SEQUENCE</scope>
    <source>
        <strain evidence="1">MP-N11</strain>
    </source>
</reference>
<dbReference type="AlphaFoldDB" id="A0A9W8JZG0"/>
<dbReference type="EMBL" id="JANKHO010000666">
    <property type="protein sequence ID" value="KAJ3507373.1"/>
    <property type="molecule type" value="Genomic_DNA"/>
</dbReference>
<proteinExistence type="predicted"/>
<evidence type="ECO:0000313" key="1">
    <source>
        <dbReference type="EMBL" id="KAJ3507373.1"/>
    </source>
</evidence>
<keyword evidence="2" id="KW-1185">Reference proteome</keyword>
<name>A0A9W8JZG0_9AGAR</name>
<dbReference type="OrthoDB" id="3253976at2759"/>
<evidence type="ECO:0000313" key="2">
    <source>
        <dbReference type="Proteomes" id="UP001148786"/>
    </source>
</evidence>
<organism evidence="1 2">
    <name type="scientific">Agrocybe chaxingu</name>
    <dbReference type="NCBI Taxonomy" id="84603"/>
    <lineage>
        <taxon>Eukaryota</taxon>
        <taxon>Fungi</taxon>
        <taxon>Dikarya</taxon>
        <taxon>Basidiomycota</taxon>
        <taxon>Agaricomycotina</taxon>
        <taxon>Agaricomycetes</taxon>
        <taxon>Agaricomycetidae</taxon>
        <taxon>Agaricales</taxon>
        <taxon>Agaricineae</taxon>
        <taxon>Strophariaceae</taxon>
        <taxon>Agrocybe</taxon>
    </lineage>
</organism>
<dbReference type="Proteomes" id="UP001148786">
    <property type="component" value="Unassembled WGS sequence"/>
</dbReference>
<comment type="caution">
    <text evidence="1">The sequence shown here is derived from an EMBL/GenBank/DDBJ whole genome shotgun (WGS) entry which is preliminary data.</text>
</comment>
<gene>
    <name evidence="1" type="ORF">NLJ89_g6342</name>
</gene>
<protein>
    <submittedName>
        <fullName evidence="1">Uncharacterized protein</fullName>
    </submittedName>
</protein>
<sequence length="258" mass="29113">MANLLRTAKSGNNWTAAELDAYNIIVVPQTKAEFFGTDNFPDPTEPLMLGFMKNESRETATDKKTKQLLHYLDLAMDPKVGQEAAVHNFVAELLRGLEYDDNDRIVFIWHAIPFLICGETSIAQTDVCIMDDDEILLLLQEGKRLTSMKDPEPQVIAEAIAAFAMNNMKRERHLNLQPRDTITFPALTMTGTTPAFYKVPVTAALSKAVQTGAYPEIETRVLRYIPALPRRNSEGMRPLPNRLEILRCLEAFKRFLGN</sequence>
<accession>A0A9W8JZG0</accession>